<dbReference type="AlphaFoldDB" id="A0AAV4W3L7"/>
<gene>
    <name evidence="1" type="ORF">CEXT_295821</name>
</gene>
<organism evidence="1 2">
    <name type="scientific">Caerostris extrusa</name>
    <name type="common">Bark spider</name>
    <name type="synonym">Caerostris bankana</name>
    <dbReference type="NCBI Taxonomy" id="172846"/>
    <lineage>
        <taxon>Eukaryota</taxon>
        <taxon>Metazoa</taxon>
        <taxon>Ecdysozoa</taxon>
        <taxon>Arthropoda</taxon>
        <taxon>Chelicerata</taxon>
        <taxon>Arachnida</taxon>
        <taxon>Araneae</taxon>
        <taxon>Araneomorphae</taxon>
        <taxon>Entelegynae</taxon>
        <taxon>Araneoidea</taxon>
        <taxon>Araneidae</taxon>
        <taxon>Caerostris</taxon>
    </lineage>
</organism>
<accession>A0AAV4W3L7</accession>
<reference evidence="1 2" key="1">
    <citation type="submission" date="2021-06" db="EMBL/GenBank/DDBJ databases">
        <title>Caerostris extrusa draft genome.</title>
        <authorList>
            <person name="Kono N."/>
            <person name="Arakawa K."/>
        </authorList>
    </citation>
    <scope>NUCLEOTIDE SEQUENCE [LARGE SCALE GENOMIC DNA]</scope>
</reference>
<protein>
    <submittedName>
        <fullName evidence="1">Uncharacterized protein</fullName>
    </submittedName>
</protein>
<dbReference type="EMBL" id="BPLR01015596">
    <property type="protein sequence ID" value="GIY77267.1"/>
    <property type="molecule type" value="Genomic_DNA"/>
</dbReference>
<evidence type="ECO:0000313" key="1">
    <source>
        <dbReference type="EMBL" id="GIY77267.1"/>
    </source>
</evidence>
<evidence type="ECO:0000313" key="2">
    <source>
        <dbReference type="Proteomes" id="UP001054945"/>
    </source>
</evidence>
<proteinExistence type="predicted"/>
<comment type="caution">
    <text evidence="1">The sequence shown here is derived from an EMBL/GenBank/DDBJ whole genome shotgun (WGS) entry which is preliminary data.</text>
</comment>
<name>A0AAV4W3L7_CAEEX</name>
<keyword evidence="2" id="KW-1185">Reference proteome</keyword>
<dbReference type="Proteomes" id="UP001054945">
    <property type="component" value="Unassembled WGS sequence"/>
</dbReference>
<sequence length="122" mass="13735">MIATKAQKPYRSPGKVQVVVQVGPATWSGYYFTLNNDLTKLGQRRKRRPNLNSSALSSGPNSTGLLCFLLSKMIHFLSRDYVTVNRNLFCRMEAMLTFASDEGFSISRSNCLHVLTFPLRLS</sequence>